<proteinExistence type="predicted"/>
<evidence type="ECO:0000313" key="2">
    <source>
        <dbReference type="Proteomes" id="UP000662783"/>
    </source>
</evidence>
<dbReference type="AlphaFoldDB" id="A0A974WK85"/>
<gene>
    <name evidence="1" type="ORF">JR347_05450</name>
</gene>
<evidence type="ECO:0008006" key="3">
    <source>
        <dbReference type="Google" id="ProtNLM"/>
    </source>
</evidence>
<sequence length="121" mass="14450">MENTHTLVVAATGTYITIDEFKSIFNYIGELVKSHKITKLVFDKRKLNVFHQPSMEWYFVEWKEKMFDLGLKTHRKILPEDQVFRQSVKIGRQQIAEKYPNGKFNEMDIQYFENLDDAIEK</sequence>
<protein>
    <recommendedName>
        <fullName evidence="3">STAS/SEC14 domain-containing protein</fullName>
    </recommendedName>
</protein>
<evidence type="ECO:0000313" key="1">
    <source>
        <dbReference type="EMBL" id="QSE99338.1"/>
    </source>
</evidence>
<dbReference type="KEGG" id="fuv:JR347_05450"/>
<keyword evidence="2" id="KW-1185">Reference proteome</keyword>
<name>A0A974WK85_9BACT</name>
<accession>A0A974WK85</accession>
<dbReference type="EMBL" id="CP070608">
    <property type="protein sequence ID" value="QSE99338.1"/>
    <property type="molecule type" value="Genomic_DNA"/>
</dbReference>
<organism evidence="1 2">
    <name type="scientific">Fulvivirga lutea</name>
    <dbReference type="NCBI Taxonomy" id="2810512"/>
    <lineage>
        <taxon>Bacteria</taxon>
        <taxon>Pseudomonadati</taxon>
        <taxon>Bacteroidota</taxon>
        <taxon>Cytophagia</taxon>
        <taxon>Cytophagales</taxon>
        <taxon>Fulvivirgaceae</taxon>
        <taxon>Fulvivirga</taxon>
    </lineage>
</organism>
<reference evidence="1" key="1">
    <citation type="submission" date="2021-02" db="EMBL/GenBank/DDBJ databases">
        <title>Fulvivirga sp. S481 isolated from sea water.</title>
        <authorList>
            <person name="Bae S.S."/>
            <person name="Baek K."/>
        </authorList>
    </citation>
    <scope>NUCLEOTIDE SEQUENCE</scope>
    <source>
        <strain evidence="1">S481</strain>
    </source>
</reference>
<dbReference type="Proteomes" id="UP000662783">
    <property type="component" value="Chromosome"/>
</dbReference>